<dbReference type="InterPro" id="IPR036249">
    <property type="entry name" value="Thioredoxin-like_sf"/>
</dbReference>
<dbReference type="Proteomes" id="UP000323300">
    <property type="component" value="Unassembled WGS sequence"/>
</dbReference>
<dbReference type="EMBL" id="FOSL01000030">
    <property type="protein sequence ID" value="SFL09105.1"/>
    <property type="molecule type" value="Genomic_DNA"/>
</dbReference>
<dbReference type="GO" id="GO:0016034">
    <property type="term" value="F:maleylacetoacetate isomerase activity"/>
    <property type="evidence" value="ECO:0007669"/>
    <property type="project" value="TreeGrafter"/>
</dbReference>
<dbReference type="InterPro" id="IPR010987">
    <property type="entry name" value="Glutathione-S-Trfase_C-like"/>
</dbReference>
<dbReference type="CDD" id="cd03042">
    <property type="entry name" value="GST_N_Zeta"/>
    <property type="match status" value="1"/>
</dbReference>
<sequence length="216" mass="23969">MSGLVLHNYFRSSTSIRLRAALNLKGLGYQYVAHHLRKGEHHSAAYLAINPQGLVPALELDDGTVLTQSLSIIEYLDEVYPQQPLLPGTPLDRARVRALAYAIACEIHPVNNLRVLGYLKSTFGADDTAVAVWFRHWVNETFAPMEKMLAGDPRTGMFCHGDKPGLADLCLFAQVVNNKRFDVDMSPFATIRRIYENCLAVPAFADAMPEAQPDAE</sequence>
<keyword evidence="5" id="KW-1185">Reference proteome</keyword>
<evidence type="ECO:0000259" key="3">
    <source>
        <dbReference type="PROSITE" id="PS50405"/>
    </source>
</evidence>
<keyword evidence="4" id="KW-0670">Pyruvate</keyword>
<dbReference type="PROSITE" id="PS50404">
    <property type="entry name" value="GST_NTER"/>
    <property type="match status" value="1"/>
</dbReference>
<dbReference type="PANTHER" id="PTHR42673">
    <property type="entry name" value="MALEYLACETOACETATE ISOMERASE"/>
    <property type="match status" value="1"/>
</dbReference>
<evidence type="ECO:0000313" key="5">
    <source>
        <dbReference type="Proteomes" id="UP000323300"/>
    </source>
</evidence>
<dbReference type="SFLD" id="SFLDG00358">
    <property type="entry name" value="Main_(cytGST)"/>
    <property type="match status" value="1"/>
</dbReference>
<feature type="domain" description="GST C-terminal" evidence="3">
    <location>
        <begin position="89"/>
        <end position="216"/>
    </location>
</feature>
<accession>A0A1I4ETQ6</accession>
<dbReference type="InterPro" id="IPR034330">
    <property type="entry name" value="GST_Zeta_C"/>
</dbReference>
<dbReference type="NCBIfam" id="TIGR01262">
    <property type="entry name" value="maiA"/>
    <property type="match status" value="1"/>
</dbReference>
<dbReference type="Gene3D" id="1.20.1050.10">
    <property type="match status" value="1"/>
</dbReference>
<organism evidence="4 5">
    <name type="scientific">Neomesorhizobium albiziae</name>
    <dbReference type="NCBI Taxonomy" id="335020"/>
    <lineage>
        <taxon>Bacteria</taxon>
        <taxon>Pseudomonadati</taxon>
        <taxon>Pseudomonadota</taxon>
        <taxon>Alphaproteobacteria</taxon>
        <taxon>Hyphomicrobiales</taxon>
        <taxon>Phyllobacteriaceae</taxon>
        <taxon>Neomesorhizobium</taxon>
    </lineage>
</organism>
<dbReference type="AlphaFoldDB" id="A0A1I4ETQ6"/>
<proteinExistence type="inferred from homology"/>
<evidence type="ECO:0000313" key="4">
    <source>
        <dbReference type="EMBL" id="SFL09105.1"/>
    </source>
</evidence>
<dbReference type="SUPFAM" id="SSF52833">
    <property type="entry name" value="Thioredoxin-like"/>
    <property type="match status" value="1"/>
</dbReference>
<evidence type="ECO:0000259" key="2">
    <source>
        <dbReference type="PROSITE" id="PS50404"/>
    </source>
</evidence>
<dbReference type="GO" id="GO:0006559">
    <property type="term" value="P:L-phenylalanine catabolic process"/>
    <property type="evidence" value="ECO:0007669"/>
    <property type="project" value="TreeGrafter"/>
</dbReference>
<comment type="similarity">
    <text evidence="1">Belongs to the GST superfamily. Zeta family.</text>
</comment>
<evidence type="ECO:0000256" key="1">
    <source>
        <dbReference type="ARBA" id="ARBA00010007"/>
    </source>
</evidence>
<dbReference type="GO" id="GO:0004364">
    <property type="term" value="F:glutathione transferase activity"/>
    <property type="evidence" value="ECO:0007669"/>
    <property type="project" value="TreeGrafter"/>
</dbReference>
<dbReference type="GO" id="GO:0006749">
    <property type="term" value="P:glutathione metabolic process"/>
    <property type="evidence" value="ECO:0007669"/>
    <property type="project" value="TreeGrafter"/>
</dbReference>
<dbReference type="SFLD" id="SFLDS00019">
    <property type="entry name" value="Glutathione_Transferase_(cytos"/>
    <property type="match status" value="1"/>
</dbReference>
<dbReference type="RefSeq" id="WP_149763608.1">
    <property type="nucleotide sequence ID" value="NZ_BSPE01000044.1"/>
</dbReference>
<reference evidence="4 5" key="1">
    <citation type="submission" date="2016-10" db="EMBL/GenBank/DDBJ databases">
        <authorList>
            <person name="Varghese N."/>
            <person name="Submissions S."/>
        </authorList>
    </citation>
    <scope>NUCLEOTIDE SEQUENCE [LARGE SCALE GENOMIC DNA]</scope>
    <source>
        <strain evidence="4 5">DSM 21822</strain>
    </source>
</reference>
<dbReference type="InterPro" id="IPR005955">
    <property type="entry name" value="GST_Zeta"/>
</dbReference>
<dbReference type="Gene3D" id="3.40.30.10">
    <property type="entry name" value="Glutaredoxin"/>
    <property type="match status" value="1"/>
</dbReference>
<gene>
    <name evidence="4" type="ORF">SAMN04488498_13043</name>
</gene>
<name>A0A1I4ETQ6_9HYPH</name>
<dbReference type="PANTHER" id="PTHR42673:SF4">
    <property type="entry name" value="MALEYLACETOACETATE ISOMERASE"/>
    <property type="match status" value="1"/>
</dbReference>
<keyword evidence="4" id="KW-0413">Isomerase</keyword>
<dbReference type="PROSITE" id="PS50405">
    <property type="entry name" value="GST_CTER"/>
    <property type="match status" value="1"/>
</dbReference>
<dbReference type="SUPFAM" id="SSF47616">
    <property type="entry name" value="GST C-terminal domain-like"/>
    <property type="match status" value="1"/>
</dbReference>
<dbReference type="OrthoDB" id="509852at2"/>
<feature type="domain" description="GST N-terminal" evidence="2">
    <location>
        <begin position="2"/>
        <end position="84"/>
    </location>
</feature>
<dbReference type="InterPro" id="IPR036282">
    <property type="entry name" value="Glutathione-S-Trfase_C_sf"/>
</dbReference>
<dbReference type="InterPro" id="IPR040079">
    <property type="entry name" value="Glutathione_S-Trfase"/>
</dbReference>
<dbReference type="InterPro" id="IPR004045">
    <property type="entry name" value="Glutathione_S-Trfase_N"/>
</dbReference>
<protein>
    <submittedName>
        <fullName evidence="4">Maleylpyruvate isomerase</fullName>
    </submittedName>
</protein>
<dbReference type="InterPro" id="IPR034333">
    <property type="entry name" value="GST_Zeta_N"/>
</dbReference>
<dbReference type="GO" id="GO:0005737">
    <property type="term" value="C:cytoplasm"/>
    <property type="evidence" value="ECO:0007669"/>
    <property type="project" value="InterPro"/>
</dbReference>
<dbReference type="Pfam" id="PF13409">
    <property type="entry name" value="GST_N_2"/>
    <property type="match status" value="1"/>
</dbReference>
<dbReference type="CDD" id="cd03191">
    <property type="entry name" value="GST_C_Zeta"/>
    <property type="match status" value="1"/>
</dbReference>